<name>A0ABY5HYA2_9SPIR</name>
<sequence>MKNLKKIIIGLFTVFAVCCFTGCLSFLDNQDGWIKSQTDGTVLESKGNSNIQIIFSKHINGWLKDPKWCYNADQTVYRIEFYTPDSDFTTQMFFDNYRRAKSGYDTLDRFVSASLGDKDIYKNMTLCFGGEDCYEMIQSNNNGKTLTAFTYCFKTILTEDDPVIPPPFSKAQKYYYEGKNEYIGDYFNIAINPYRDTSKWHDIDSINTRNNIFSSIVLLQFYYTEQNRFLGVPQSAYADTQPVYVIVFRLFLGDPDMLTFFYFDDKDRAKSAWNHLTREFRAVHGLGGDAAQDNFFAEWTKNYGGSYCTKIRYENGQIFEYCFKGKGAKHNPFDGGLVTSKDAYVRPYLP</sequence>
<keyword evidence="1" id="KW-0812">Transmembrane</keyword>
<evidence type="ECO:0008006" key="4">
    <source>
        <dbReference type="Google" id="ProtNLM"/>
    </source>
</evidence>
<feature type="transmembrane region" description="Helical" evidence="1">
    <location>
        <begin position="7"/>
        <end position="27"/>
    </location>
</feature>
<keyword evidence="1" id="KW-0472">Membrane</keyword>
<reference evidence="2" key="1">
    <citation type="submission" date="2019-04" db="EMBL/GenBank/DDBJ databases">
        <title>Whole genome sequencing of oral phylogroup 2 treponemes.</title>
        <authorList>
            <person name="Chan Y."/>
            <person name="Zeng H.H."/>
            <person name="Yu X.L."/>
            <person name="Leung W.K."/>
            <person name="Watt R.M."/>
        </authorList>
    </citation>
    <scope>NUCLEOTIDE SEQUENCE</scope>
    <source>
        <strain evidence="2">OMZ 847</strain>
    </source>
</reference>
<evidence type="ECO:0000313" key="3">
    <source>
        <dbReference type="Proteomes" id="UP001059401"/>
    </source>
</evidence>
<proteinExistence type="predicted"/>
<dbReference type="Proteomes" id="UP001059401">
    <property type="component" value="Chromosome"/>
</dbReference>
<organism evidence="2 3">
    <name type="scientific">Treponema putidum</name>
    <dbReference type="NCBI Taxonomy" id="221027"/>
    <lineage>
        <taxon>Bacteria</taxon>
        <taxon>Pseudomonadati</taxon>
        <taxon>Spirochaetota</taxon>
        <taxon>Spirochaetia</taxon>
        <taxon>Spirochaetales</taxon>
        <taxon>Treponemataceae</taxon>
        <taxon>Treponema</taxon>
    </lineage>
</organism>
<keyword evidence="3" id="KW-1185">Reference proteome</keyword>
<dbReference type="RefSeq" id="WP_255804878.1">
    <property type="nucleotide sequence ID" value="NZ_CP038802.1"/>
</dbReference>
<keyword evidence="1" id="KW-1133">Transmembrane helix</keyword>
<gene>
    <name evidence="2" type="ORF">E4N76_09180</name>
</gene>
<dbReference type="EMBL" id="CP038802">
    <property type="protein sequence ID" value="UTY29130.1"/>
    <property type="molecule type" value="Genomic_DNA"/>
</dbReference>
<evidence type="ECO:0000313" key="2">
    <source>
        <dbReference type="EMBL" id="UTY29130.1"/>
    </source>
</evidence>
<accession>A0ABY5HYA2</accession>
<protein>
    <recommendedName>
        <fullName evidence="4">Lipoprotein</fullName>
    </recommendedName>
</protein>
<evidence type="ECO:0000256" key="1">
    <source>
        <dbReference type="SAM" id="Phobius"/>
    </source>
</evidence>